<feature type="region of interest" description="Disordered" evidence="1">
    <location>
        <begin position="1"/>
        <end position="23"/>
    </location>
</feature>
<feature type="transmembrane region" description="Helical" evidence="2">
    <location>
        <begin position="90"/>
        <end position="111"/>
    </location>
</feature>
<dbReference type="Proteomes" id="UP000319010">
    <property type="component" value="Unassembled WGS sequence"/>
</dbReference>
<keyword evidence="2" id="KW-0472">Membrane</keyword>
<dbReference type="AlphaFoldDB" id="A0A508A2D7"/>
<name>A0A508A2D7_9ACTO</name>
<keyword evidence="2" id="KW-1133">Transmembrane helix</keyword>
<feature type="transmembrane region" description="Helical" evidence="2">
    <location>
        <begin position="117"/>
        <end position="140"/>
    </location>
</feature>
<feature type="transmembrane region" description="Helical" evidence="2">
    <location>
        <begin position="32"/>
        <end position="52"/>
    </location>
</feature>
<dbReference type="InterPro" id="IPR003675">
    <property type="entry name" value="Rce1/LyrA-like_dom"/>
</dbReference>
<evidence type="ECO:0000256" key="2">
    <source>
        <dbReference type="SAM" id="Phobius"/>
    </source>
</evidence>
<keyword evidence="4" id="KW-0482">Metalloprotease</keyword>
<feature type="transmembrane region" description="Helical" evidence="2">
    <location>
        <begin position="58"/>
        <end position="78"/>
    </location>
</feature>
<accession>A0A508A2D7</accession>
<evidence type="ECO:0000313" key="4">
    <source>
        <dbReference type="EMBL" id="TQD44029.1"/>
    </source>
</evidence>
<feature type="domain" description="CAAX prenyl protease 2/Lysostaphin resistance protein A-like" evidence="3">
    <location>
        <begin position="131"/>
        <end position="228"/>
    </location>
</feature>
<evidence type="ECO:0000259" key="3">
    <source>
        <dbReference type="Pfam" id="PF02517"/>
    </source>
</evidence>
<gene>
    <name evidence="4" type="ORF">FK256_02975</name>
</gene>
<comment type="caution">
    <text evidence="4">The sequence shown here is derived from an EMBL/GenBank/DDBJ whole genome shotgun (WGS) entry which is preliminary data.</text>
</comment>
<reference evidence="4 5" key="1">
    <citation type="submission" date="2019-06" db="EMBL/GenBank/DDBJ databases">
        <title>Draft genome sequence of Actinomyces johnsonii CCUG 34287T.</title>
        <authorList>
            <person name="Salva-Serra F."/>
            <person name="Cardew S."/>
            <person name="Moore E."/>
        </authorList>
    </citation>
    <scope>NUCLEOTIDE SEQUENCE [LARGE SCALE GENOMIC DNA]</scope>
    <source>
        <strain evidence="4 5">CCUG 34287</strain>
    </source>
</reference>
<dbReference type="Pfam" id="PF02517">
    <property type="entry name" value="Rce1-like"/>
    <property type="match status" value="1"/>
</dbReference>
<keyword evidence="4" id="KW-0645">Protease</keyword>
<proteinExistence type="predicted"/>
<evidence type="ECO:0000256" key="1">
    <source>
        <dbReference type="SAM" id="MobiDB-lite"/>
    </source>
</evidence>
<dbReference type="GO" id="GO:0006508">
    <property type="term" value="P:proteolysis"/>
    <property type="evidence" value="ECO:0007669"/>
    <property type="project" value="UniProtKB-KW"/>
</dbReference>
<keyword evidence="2" id="KW-0812">Transmembrane</keyword>
<dbReference type="EMBL" id="VICB01000004">
    <property type="protein sequence ID" value="TQD44029.1"/>
    <property type="molecule type" value="Genomic_DNA"/>
</dbReference>
<sequence>MTARPGPQRTVVPPETAGASAGADAARTRRSAWAALVLLVGGLSLGVVLALVGGPWQVLAVLHLGALAIWFLVWRRSWRDLLRSAGPRSPWLLFAVGAGLCALSALAHHPIDNPGAALAPVTPTGLLSALAMALGVGVLMNAVPEEFSLRRCLLEPLRAQFGGGFALWTTALAFVVMHLPTWISSHATASTYAAEVPEKLLFGLVAAWSVLRLDSLAFALGMHVGGNFTGVLLDSLSREETLTGWSRFTTPSVIAMLAETLVTAAAVWYLGRPSRTSRPRR</sequence>
<dbReference type="GO" id="GO:0008237">
    <property type="term" value="F:metallopeptidase activity"/>
    <property type="evidence" value="ECO:0007669"/>
    <property type="project" value="UniProtKB-KW"/>
</dbReference>
<organism evidence="4 5">
    <name type="scientific">Actinomyces johnsonii</name>
    <dbReference type="NCBI Taxonomy" id="544581"/>
    <lineage>
        <taxon>Bacteria</taxon>
        <taxon>Bacillati</taxon>
        <taxon>Actinomycetota</taxon>
        <taxon>Actinomycetes</taxon>
        <taxon>Actinomycetales</taxon>
        <taxon>Actinomycetaceae</taxon>
        <taxon>Actinomyces</taxon>
    </lineage>
</organism>
<protein>
    <submittedName>
        <fullName evidence="4">CPBP family intramembrane metalloprotease</fullName>
    </submittedName>
</protein>
<dbReference type="RefSeq" id="WP_141423668.1">
    <property type="nucleotide sequence ID" value="NZ_JASPFB010000003.1"/>
</dbReference>
<feature type="transmembrane region" description="Helical" evidence="2">
    <location>
        <begin position="161"/>
        <end position="183"/>
    </location>
</feature>
<feature type="transmembrane region" description="Helical" evidence="2">
    <location>
        <begin position="253"/>
        <end position="271"/>
    </location>
</feature>
<keyword evidence="4" id="KW-0378">Hydrolase</keyword>
<evidence type="ECO:0000313" key="5">
    <source>
        <dbReference type="Proteomes" id="UP000319010"/>
    </source>
</evidence>
<dbReference type="GO" id="GO:0080120">
    <property type="term" value="P:CAAX-box protein maturation"/>
    <property type="evidence" value="ECO:0007669"/>
    <property type="project" value="UniProtKB-ARBA"/>
</dbReference>
<dbReference type="GO" id="GO:0004175">
    <property type="term" value="F:endopeptidase activity"/>
    <property type="evidence" value="ECO:0007669"/>
    <property type="project" value="UniProtKB-ARBA"/>
</dbReference>